<feature type="compositionally biased region" description="Basic and acidic residues" evidence="1">
    <location>
        <begin position="1"/>
        <end position="15"/>
    </location>
</feature>
<sequence length="29" mass="2955">EQVHGRLLAGDEARGGRAALPAGRANQAL</sequence>
<organism evidence="2">
    <name type="scientific">uncultured Gemmatimonadota bacterium</name>
    <dbReference type="NCBI Taxonomy" id="203437"/>
    <lineage>
        <taxon>Bacteria</taxon>
        <taxon>Pseudomonadati</taxon>
        <taxon>Gemmatimonadota</taxon>
        <taxon>environmental samples</taxon>
    </lineage>
</organism>
<accession>A0A6J4K2A9</accession>
<name>A0A6J4K2A9_9BACT</name>
<dbReference type="EMBL" id="CADCTW010000001">
    <property type="protein sequence ID" value="CAA9293977.1"/>
    <property type="molecule type" value="Genomic_DNA"/>
</dbReference>
<feature type="compositionally biased region" description="Low complexity" evidence="1">
    <location>
        <begin position="16"/>
        <end position="29"/>
    </location>
</feature>
<evidence type="ECO:0000256" key="1">
    <source>
        <dbReference type="SAM" id="MobiDB-lite"/>
    </source>
</evidence>
<reference evidence="2" key="1">
    <citation type="submission" date="2020-02" db="EMBL/GenBank/DDBJ databases">
        <authorList>
            <person name="Meier V. D."/>
        </authorList>
    </citation>
    <scope>NUCLEOTIDE SEQUENCE</scope>
    <source>
        <strain evidence="2">AVDCRST_MAG68</strain>
    </source>
</reference>
<dbReference type="AlphaFoldDB" id="A0A6J4K2A9"/>
<proteinExistence type="predicted"/>
<feature type="non-terminal residue" evidence="2">
    <location>
        <position position="29"/>
    </location>
</feature>
<feature type="region of interest" description="Disordered" evidence="1">
    <location>
        <begin position="1"/>
        <end position="29"/>
    </location>
</feature>
<gene>
    <name evidence="2" type="ORF">AVDCRST_MAG68-1676</name>
</gene>
<feature type="non-terminal residue" evidence="2">
    <location>
        <position position="1"/>
    </location>
</feature>
<evidence type="ECO:0000313" key="2">
    <source>
        <dbReference type="EMBL" id="CAA9293977.1"/>
    </source>
</evidence>
<protein>
    <submittedName>
        <fullName evidence="2">Uncharacterized protein</fullName>
    </submittedName>
</protein>